<sequence length="200" mass="21885">MERDRTVRDLFPALVVQLERETSETPSIESDDSVVAFVHESPTPRANTLLQDSDAPQGSDARFDIDPSTTTQHTSIHFLPQLTTDGHDSDGEPTSPVPPVPHLPLLPSNLESKASNPPASSPESPRQNTRSRWTTTQVPSTPVRSTRVRFTPVGGDSEEYLPTASHTVSSGDNRPVLLSPLTIVRALIQVLPMQRNVLRT</sequence>
<feature type="compositionally biased region" description="Polar residues" evidence="1">
    <location>
        <begin position="44"/>
        <end position="56"/>
    </location>
</feature>
<name>A0A9W9N963_9EURO</name>
<feature type="compositionally biased region" description="Low complexity" evidence="1">
    <location>
        <begin position="105"/>
        <end position="125"/>
    </location>
</feature>
<organism evidence="2 3">
    <name type="scientific">Penicillium cf. viridicatum</name>
    <dbReference type="NCBI Taxonomy" id="2972119"/>
    <lineage>
        <taxon>Eukaryota</taxon>
        <taxon>Fungi</taxon>
        <taxon>Dikarya</taxon>
        <taxon>Ascomycota</taxon>
        <taxon>Pezizomycotina</taxon>
        <taxon>Eurotiomycetes</taxon>
        <taxon>Eurotiomycetidae</taxon>
        <taxon>Eurotiales</taxon>
        <taxon>Aspergillaceae</taxon>
        <taxon>Penicillium</taxon>
    </lineage>
</organism>
<reference evidence="2" key="1">
    <citation type="submission" date="2022-11" db="EMBL/GenBank/DDBJ databases">
        <authorList>
            <person name="Petersen C."/>
        </authorList>
    </citation>
    <scope>NUCLEOTIDE SEQUENCE</scope>
    <source>
        <strain evidence="2">IBT 20477</strain>
    </source>
</reference>
<dbReference type="Proteomes" id="UP001150942">
    <property type="component" value="Unassembled WGS sequence"/>
</dbReference>
<proteinExistence type="predicted"/>
<protein>
    <submittedName>
        <fullName evidence="2">Uncharacterized protein</fullName>
    </submittedName>
</protein>
<feature type="compositionally biased region" description="Polar residues" evidence="1">
    <location>
        <begin position="126"/>
        <end position="144"/>
    </location>
</feature>
<dbReference type="AlphaFoldDB" id="A0A9W9N963"/>
<feature type="region of interest" description="Disordered" evidence="1">
    <location>
        <begin position="38"/>
        <end position="144"/>
    </location>
</feature>
<feature type="region of interest" description="Disordered" evidence="1">
    <location>
        <begin position="151"/>
        <end position="170"/>
    </location>
</feature>
<comment type="caution">
    <text evidence="2">The sequence shown here is derived from an EMBL/GenBank/DDBJ whole genome shotgun (WGS) entry which is preliminary data.</text>
</comment>
<dbReference type="OrthoDB" id="10599924at2759"/>
<evidence type="ECO:0000313" key="3">
    <source>
        <dbReference type="Proteomes" id="UP001150942"/>
    </source>
</evidence>
<feature type="compositionally biased region" description="Pro residues" evidence="1">
    <location>
        <begin position="95"/>
        <end position="104"/>
    </location>
</feature>
<evidence type="ECO:0000256" key="1">
    <source>
        <dbReference type="SAM" id="MobiDB-lite"/>
    </source>
</evidence>
<reference evidence="2" key="2">
    <citation type="journal article" date="2023" name="IMA Fungus">
        <title>Comparative genomic study of the Penicillium genus elucidates a diverse pangenome and 15 lateral gene transfer events.</title>
        <authorList>
            <person name="Petersen C."/>
            <person name="Sorensen T."/>
            <person name="Nielsen M.R."/>
            <person name="Sondergaard T.E."/>
            <person name="Sorensen J.L."/>
            <person name="Fitzpatrick D.A."/>
            <person name="Frisvad J.C."/>
            <person name="Nielsen K.L."/>
        </authorList>
    </citation>
    <scope>NUCLEOTIDE SEQUENCE</scope>
    <source>
        <strain evidence="2">IBT 20477</strain>
    </source>
</reference>
<evidence type="ECO:0000313" key="2">
    <source>
        <dbReference type="EMBL" id="KAJ5214748.1"/>
    </source>
</evidence>
<dbReference type="EMBL" id="JAPQKQ010000001">
    <property type="protein sequence ID" value="KAJ5214748.1"/>
    <property type="molecule type" value="Genomic_DNA"/>
</dbReference>
<gene>
    <name evidence="2" type="ORF">N7449_001917</name>
</gene>
<keyword evidence="3" id="KW-1185">Reference proteome</keyword>
<accession>A0A9W9N963</accession>